<proteinExistence type="predicted"/>
<keyword evidence="4" id="KW-0223">Dioxygenase</keyword>
<dbReference type="InterPro" id="IPR044862">
    <property type="entry name" value="Pro_4_hyd_alph_FE2OG_OXY"/>
</dbReference>
<comment type="cofactor">
    <cofactor evidence="1">
        <name>L-ascorbate</name>
        <dbReference type="ChEBI" id="CHEBI:38290"/>
    </cofactor>
</comment>
<keyword evidence="6" id="KW-0408">Iron</keyword>
<dbReference type="InterPro" id="IPR005123">
    <property type="entry name" value="Oxoglu/Fe-dep_dioxygenase_dom"/>
</dbReference>
<dbReference type="PANTHER" id="PTHR10869">
    <property type="entry name" value="PROLYL 4-HYDROXYLASE ALPHA SUBUNIT"/>
    <property type="match status" value="1"/>
</dbReference>
<dbReference type="SMART" id="SM00702">
    <property type="entry name" value="P4Hc"/>
    <property type="match status" value="1"/>
</dbReference>
<dbReference type="RefSeq" id="WP_058356043.1">
    <property type="nucleotide sequence ID" value="NZ_CABKVG010000008.1"/>
</dbReference>
<dbReference type="Pfam" id="PF13640">
    <property type="entry name" value="2OG-FeII_Oxy_3"/>
    <property type="match status" value="1"/>
</dbReference>
<dbReference type="PANTHER" id="PTHR10869:SF236">
    <property type="entry name" value="PROLYL 4-HYDROXYLASE ALPHA SUBUNIT DOMAIN-CONTAINING PROTEIN"/>
    <property type="match status" value="1"/>
</dbReference>
<evidence type="ECO:0000313" key="9">
    <source>
        <dbReference type="Proteomes" id="UP000832011"/>
    </source>
</evidence>
<evidence type="ECO:0000256" key="5">
    <source>
        <dbReference type="ARBA" id="ARBA00023002"/>
    </source>
</evidence>
<evidence type="ECO:0000256" key="1">
    <source>
        <dbReference type="ARBA" id="ARBA00001961"/>
    </source>
</evidence>
<dbReference type="Gene3D" id="2.60.120.620">
    <property type="entry name" value="q2cbj1_9rhob like domain"/>
    <property type="match status" value="1"/>
</dbReference>
<keyword evidence="3" id="KW-0847">Vitamin C</keyword>
<evidence type="ECO:0000256" key="2">
    <source>
        <dbReference type="ARBA" id="ARBA00022723"/>
    </source>
</evidence>
<accession>A0ABY4E9G6</accession>
<feature type="domain" description="Fe2OG dioxygenase" evidence="7">
    <location>
        <begin position="86"/>
        <end position="175"/>
    </location>
</feature>
<name>A0ABY4E9G6_9NEIS</name>
<dbReference type="EMBL" id="CP091511">
    <property type="protein sequence ID" value="UOO90057.1"/>
    <property type="molecule type" value="Genomic_DNA"/>
</dbReference>
<dbReference type="Proteomes" id="UP000832011">
    <property type="component" value="Chromosome"/>
</dbReference>
<evidence type="ECO:0000259" key="7">
    <source>
        <dbReference type="PROSITE" id="PS51471"/>
    </source>
</evidence>
<gene>
    <name evidence="8" type="ORF">LVJ82_03445</name>
</gene>
<dbReference type="InterPro" id="IPR045054">
    <property type="entry name" value="P4HA-like"/>
</dbReference>
<dbReference type="PROSITE" id="PS51471">
    <property type="entry name" value="FE2OG_OXY"/>
    <property type="match status" value="1"/>
</dbReference>
<organism evidence="8 9">
    <name type="scientific">Vitreoscilla massiliensis</name>
    <dbReference type="NCBI Taxonomy" id="1689272"/>
    <lineage>
        <taxon>Bacteria</taxon>
        <taxon>Pseudomonadati</taxon>
        <taxon>Pseudomonadota</taxon>
        <taxon>Betaproteobacteria</taxon>
        <taxon>Neisseriales</taxon>
        <taxon>Neisseriaceae</taxon>
        <taxon>Vitreoscilla</taxon>
    </lineage>
</organism>
<evidence type="ECO:0000256" key="3">
    <source>
        <dbReference type="ARBA" id="ARBA00022896"/>
    </source>
</evidence>
<keyword evidence="2" id="KW-0479">Metal-binding</keyword>
<protein>
    <submittedName>
        <fullName evidence="8">2OG-Fe(II) oxygenase</fullName>
    </submittedName>
</protein>
<evidence type="ECO:0000256" key="4">
    <source>
        <dbReference type="ARBA" id="ARBA00022964"/>
    </source>
</evidence>
<dbReference type="InterPro" id="IPR006620">
    <property type="entry name" value="Pro_4_hyd_alph"/>
</dbReference>
<evidence type="ECO:0000256" key="6">
    <source>
        <dbReference type="ARBA" id="ARBA00023004"/>
    </source>
</evidence>
<sequence>MLALNERVWQIPQFLSAVQCQQLLDMAVQHGFSAAQVRAATGTRAMPNIRNNLRAQFTAPEWVAWLWQQLQTHSLPSLNGRSACGLPRDLRFYQYLPEQRFKMHKDGPWLEDGLRSELTLLVYLNEDFQGGATDFRDFQIQPRTGDALLFVHDTWHEGAAVVSGCKYVLRSDVMYS</sequence>
<keyword evidence="9" id="KW-1185">Reference proteome</keyword>
<reference evidence="8 9" key="1">
    <citation type="journal article" date="2022" name="Res Sq">
        <title>Evolution of multicellular longitudinally dividing oral cavity symbionts (Neisseriaceae).</title>
        <authorList>
            <person name="Nyongesa S."/>
            <person name="Weber P."/>
            <person name="Bernet E."/>
            <person name="Pullido F."/>
            <person name="Nieckarz M."/>
            <person name="Delaby M."/>
            <person name="Nieves C."/>
            <person name="Viehboeck T."/>
            <person name="Krause N."/>
            <person name="Rivera-Millot A."/>
            <person name="Nakamura A."/>
            <person name="Vischer N."/>
            <person name="VanNieuwenhze M."/>
            <person name="Brun Y."/>
            <person name="Cava F."/>
            <person name="Bulgheresi S."/>
            <person name="Veyrier F."/>
        </authorList>
    </citation>
    <scope>NUCLEOTIDE SEQUENCE [LARGE SCALE GENOMIC DNA]</scope>
    <source>
        <strain evidence="8 9">SN4</strain>
    </source>
</reference>
<keyword evidence="5" id="KW-0560">Oxidoreductase</keyword>
<evidence type="ECO:0000313" key="8">
    <source>
        <dbReference type="EMBL" id="UOO90057.1"/>
    </source>
</evidence>